<name>A0AA35U0K7_GEOBA</name>
<dbReference type="Proteomes" id="UP001174909">
    <property type="component" value="Unassembled WGS sequence"/>
</dbReference>
<accession>A0AA35U0K7</accession>
<protein>
    <submittedName>
        <fullName evidence="2">Uncharacterized protein</fullName>
    </submittedName>
</protein>
<dbReference type="AlphaFoldDB" id="A0AA35U0K7"/>
<keyword evidence="3" id="KW-1185">Reference proteome</keyword>
<gene>
    <name evidence="2" type="ORF">GBAR_LOCUS31530</name>
</gene>
<evidence type="ECO:0000313" key="3">
    <source>
        <dbReference type="Proteomes" id="UP001174909"/>
    </source>
</evidence>
<organism evidence="2 3">
    <name type="scientific">Geodia barretti</name>
    <name type="common">Barrett's horny sponge</name>
    <dbReference type="NCBI Taxonomy" id="519541"/>
    <lineage>
        <taxon>Eukaryota</taxon>
        <taxon>Metazoa</taxon>
        <taxon>Porifera</taxon>
        <taxon>Demospongiae</taxon>
        <taxon>Heteroscleromorpha</taxon>
        <taxon>Tetractinellida</taxon>
        <taxon>Astrophorina</taxon>
        <taxon>Geodiidae</taxon>
        <taxon>Geodia</taxon>
    </lineage>
</organism>
<feature type="region of interest" description="Disordered" evidence="1">
    <location>
        <begin position="63"/>
        <end position="108"/>
    </location>
</feature>
<dbReference type="EMBL" id="CASHTH010004482">
    <property type="protein sequence ID" value="CAI8057930.1"/>
    <property type="molecule type" value="Genomic_DNA"/>
</dbReference>
<evidence type="ECO:0000313" key="2">
    <source>
        <dbReference type="EMBL" id="CAI8057930.1"/>
    </source>
</evidence>
<sequence length="119" mass="12593">MERRVETHESPIIVGMRKVNSLSQHGAVYGVCEAKDNRETGGSTRGGGGHDVRAQLRTEAGGGDCFSSLRGQGTAAETQAGERGASRRDSAAARLQPEDSYSSPMDGKEIIRTAVCNVE</sequence>
<evidence type="ECO:0000256" key="1">
    <source>
        <dbReference type="SAM" id="MobiDB-lite"/>
    </source>
</evidence>
<proteinExistence type="predicted"/>
<comment type="caution">
    <text evidence="2">The sequence shown here is derived from an EMBL/GenBank/DDBJ whole genome shotgun (WGS) entry which is preliminary data.</text>
</comment>
<reference evidence="2" key="1">
    <citation type="submission" date="2023-03" db="EMBL/GenBank/DDBJ databases">
        <authorList>
            <person name="Steffen K."/>
            <person name="Cardenas P."/>
        </authorList>
    </citation>
    <scope>NUCLEOTIDE SEQUENCE</scope>
</reference>